<evidence type="ECO:0000313" key="2">
    <source>
        <dbReference type="Proteomes" id="UP000318626"/>
    </source>
</evidence>
<accession>A0A518C2C9</accession>
<dbReference type="Proteomes" id="UP000318626">
    <property type="component" value="Chromosome"/>
</dbReference>
<dbReference type="EMBL" id="CP036289">
    <property type="protein sequence ID" value="QDU73379.1"/>
    <property type="molecule type" value="Genomic_DNA"/>
</dbReference>
<proteinExistence type="predicted"/>
<organism evidence="1 2">
    <name type="scientific">Bremerella volcania</name>
    <dbReference type="NCBI Taxonomy" id="2527984"/>
    <lineage>
        <taxon>Bacteria</taxon>
        <taxon>Pseudomonadati</taxon>
        <taxon>Planctomycetota</taxon>
        <taxon>Planctomycetia</taxon>
        <taxon>Pirellulales</taxon>
        <taxon>Pirellulaceae</taxon>
        <taxon>Bremerella</taxon>
    </lineage>
</organism>
<dbReference type="RefSeq" id="WP_144970163.1">
    <property type="nucleotide sequence ID" value="NZ_CP036289.1"/>
</dbReference>
<reference evidence="2" key="1">
    <citation type="submission" date="2019-02" db="EMBL/GenBank/DDBJ databases">
        <title>Deep-cultivation of Planctomycetes and their phenomic and genomic characterization uncovers novel biology.</title>
        <authorList>
            <person name="Wiegand S."/>
            <person name="Jogler M."/>
            <person name="Boedeker C."/>
            <person name="Pinto D."/>
            <person name="Vollmers J."/>
            <person name="Rivas-Marin E."/>
            <person name="Kohn T."/>
            <person name="Peeters S.H."/>
            <person name="Heuer A."/>
            <person name="Rast P."/>
            <person name="Oberbeckmann S."/>
            <person name="Bunk B."/>
            <person name="Jeske O."/>
            <person name="Meyerdierks A."/>
            <person name="Storesund J.E."/>
            <person name="Kallscheuer N."/>
            <person name="Luecker S."/>
            <person name="Lage O.M."/>
            <person name="Pohl T."/>
            <person name="Merkel B.J."/>
            <person name="Hornburger P."/>
            <person name="Mueller R.-W."/>
            <person name="Bruemmer F."/>
            <person name="Labrenz M."/>
            <person name="Spormann A.M."/>
            <person name="Op den Camp H."/>
            <person name="Overmann J."/>
            <person name="Amann R."/>
            <person name="Jetten M.S.M."/>
            <person name="Mascher T."/>
            <person name="Medema M.H."/>
            <person name="Devos D.P."/>
            <person name="Kaster A.-K."/>
            <person name="Ovreas L."/>
            <person name="Rohde M."/>
            <person name="Galperin M.Y."/>
            <person name="Jogler C."/>
        </authorList>
    </citation>
    <scope>NUCLEOTIDE SEQUENCE [LARGE SCALE GENOMIC DNA]</scope>
    <source>
        <strain evidence="2">Pan97</strain>
    </source>
</reference>
<protein>
    <submittedName>
        <fullName evidence="1">Uncharacterized protein</fullName>
    </submittedName>
</protein>
<keyword evidence="2" id="KW-1185">Reference proteome</keyword>
<evidence type="ECO:0000313" key="1">
    <source>
        <dbReference type="EMBL" id="QDU73379.1"/>
    </source>
</evidence>
<dbReference type="AlphaFoldDB" id="A0A518C2C9"/>
<name>A0A518C2C9_9BACT</name>
<dbReference type="KEGG" id="bvo:Pan97_03490"/>
<gene>
    <name evidence="1" type="ORF">Pan97_03490</name>
</gene>
<sequence>MVRALLMTVALLVGLSMVSVSEAGWRHRRCGNYHYRGCATTYHGSYYHGGCYDNPYYGSYSSGCSSCGGASYHAPSTGCASGVCR</sequence>